<protein>
    <submittedName>
        <fullName evidence="5">DUF3494 domain-containing protein</fullName>
    </submittedName>
</protein>
<dbReference type="RefSeq" id="WP_201432780.1">
    <property type="nucleotide sequence ID" value="NZ_JAEQBW010000014.1"/>
</dbReference>
<evidence type="ECO:0000256" key="3">
    <source>
        <dbReference type="SAM" id="SignalP"/>
    </source>
</evidence>
<dbReference type="InterPro" id="IPR014755">
    <property type="entry name" value="Cu-Rt/internalin_Ig-like"/>
</dbReference>
<accession>A0A934X2C2</accession>
<dbReference type="Gene3D" id="2.60.40.1220">
    <property type="match status" value="2"/>
</dbReference>
<evidence type="ECO:0000256" key="2">
    <source>
        <dbReference type="ARBA" id="ARBA00022729"/>
    </source>
</evidence>
<keyword evidence="2 3" id="KW-0732">Signal</keyword>
<evidence type="ECO:0000259" key="4">
    <source>
        <dbReference type="Pfam" id="PF13205"/>
    </source>
</evidence>
<keyword evidence="6" id="KW-1185">Reference proteome</keyword>
<dbReference type="Proteomes" id="UP000611723">
    <property type="component" value="Unassembled WGS sequence"/>
</dbReference>
<evidence type="ECO:0000256" key="1">
    <source>
        <dbReference type="ARBA" id="ARBA00005445"/>
    </source>
</evidence>
<reference evidence="5" key="1">
    <citation type="submission" date="2021-01" db="EMBL/GenBank/DDBJ databases">
        <title>Marivirga aurantiaca sp. nov., isolated from intertidal surface sediments.</title>
        <authorList>
            <person name="Zhang M."/>
        </authorList>
    </citation>
    <scope>NUCLEOTIDE SEQUENCE</scope>
    <source>
        <strain evidence="5">S37H4</strain>
    </source>
</reference>
<feature type="signal peptide" evidence="3">
    <location>
        <begin position="1"/>
        <end position="23"/>
    </location>
</feature>
<evidence type="ECO:0000313" key="5">
    <source>
        <dbReference type="EMBL" id="MBK6267090.1"/>
    </source>
</evidence>
<dbReference type="InterPro" id="IPR032812">
    <property type="entry name" value="SbsA_Ig"/>
</dbReference>
<dbReference type="AlphaFoldDB" id="A0A934X2C2"/>
<feature type="domain" description="SbsA Ig-like" evidence="4">
    <location>
        <begin position="36"/>
        <end position="132"/>
    </location>
</feature>
<sequence>MKFQKIMLAIMLLPILIFTNCNNDDENNPNPDATLVSSSTPTQDAEEVNINTTIEFMFNQDMDPTTINATSIILLAGTIPITGEVSYSNKVATFTPSADLAFSTVYTANVLIAAKSASGVAMETAYVLSFTTEAEVDGSAPSINTTDPLNNATDVILNKTISILFNEPMNPTTINATTFMVKDGTTGVSGSINFAGTTATFTPAVNFEANTDYTVTLTTGAKDLAGNALEENTTVDFTTGATAAVLPIVDLGTAANYVILAKTAINNSSTSAIVGDLALSPAATSYITGLALTDATGYATSAQVTGKVYASDMADPTPVTLTTAVENMITAYDDAAGRPTPDFVELATGNIGGLTLTQGLYKWTNTVTIATDITITGTADDVWIFQIDGDLTQAAAVNIILSGGAQAKNIFWQVAGETTIGTTSHFEGNILCMTGITYLTGATMNGRALAQTAVILDANTITEL</sequence>
<dbReference type="Pfam" id="PF11999">
    <property type="entry name" value="Ice_binding"/>
    <property type="match status" value="1"/>
</dbReference>
<comment type="caution">
    <text evidence="5">The sequence shown here is derived from an EMBL/GenBank/DDBJ whole genome shotgun (WGS) entry which is preliminary data.</text>
</comment>
<comment type="similarity">
    <text evidence="1">Belongs to the ice-binding protein family.</text>
</comment>
<feature type="domain" description="SbsA Ig-like" evidence="4">
    <location>
        <begin position="137"/>
        <end position="239"/>
    </location>
</feature>
<organism evidence="5 6">
    <name type="scientific">Marivirga aurantiaca</name>
    <dbReference type="NCBI Taxonomy" id="2802615"/>
    <lineage>
        <taxon>Bacteria</taxon>
        <taxon>Pseudomonadati</taxon>
        <taxon>Bacteroidota</taxon>
        <taxon>Cytophagia</taxon>
        <taxon>Cytophagales</taxon>
        <taxon>Marivirgaceae</taxon>
        <taxon>Marivirga</taxon>
    </lineage>
</organism>
<feature type="chain" id="PRO_5037918455" evidence="3">
    <location>
        <begin position="24"/>
        <end position="464"/>
    </location>
</feature>
<dbReference type="InterPro" id="IPR021884">
    <property type="entry name" value="Ice-bd_prot"/>
</dbReference>
<name>A0A934X2C2_9BACT</name>
<dbReference type="EMBL" id="JAEQBW010000014">
    <property type="protein sequence ID" value="MBK6267090.1"/>
    <property type="molecule type" value="Genomic_DNA"/>
</dbReference>
<gene>
    <name evidence="5" type="ORF">JKA74_18745</name>
</gene>
<evidence type="ECO:0000313" key="6">
    <source>
        <dbReference type="Proteomes" id="UP000611723"/>
    </source>
</evidence>
<dbReference type="Pfam" id="PF13205">
    <property type="entry name" value="Big_5"/>
    <property type="match status" value="2"/>
</dbReference>
<proteinExistence type="inferred from homology"/>